<sequence>MYKHRDVLKCLFSNEDWGKSKLSSTETGGSVREIVLAPTFWNGVEDCIKASEPLLAVLRTVYGGVKPAMPEVFGCLDLAKKKISDSFACNPIILKKVSDLADQYESAESCFGKKLPMLQRMKKSPNDWWTAYGGSAGELQKFAQRITGLYCSASGYDCNWTMFERINTTFINQSERKRLEDYGYIRYNRVMANRFERQRSEGSNFDPLILEDCELGYDWVGMYAEHFNSDDLPWQLVEEVTNGSYTLEDHYRLRKNFCEMMNSEQESTTTSRLTDGTGSDTEEENDSFVVDDEDIEDDYGHQDPLIPSDDESERSDDVVRMVDPFDMDEFLKDL</sequence>
<keyword evidence="3" id="KW-1185">Reference proteome</keyword>
<dbReference type="Proteomes" id="UP001497457">
    <property type="component" value="Chromosome 16b"/>
</dbReference>
<dbReference type="PANTHER" id="PTHR32166:SF74">
    <property type="entry name" value="OS05G0256350 PROTEIN"/>
    <property type="match status" value="1"/>
</dbReference>
<evidence type="ECO:0000256" key="1">
    <source>
        <dbReference type="SAM" id="MobiDB-lite"/>
    </source>
</evidence>
<accession>A0ABC8YAZ2</accession>
<evidence type="ECO:0000313" key="2">
    <source>
        <dbReference type="EMBL" id="CAL4941049.1"/>
    </source>
</evidence>
<reference evidence="2" key="1">
    <citation type="submission" date="2024-10" db="EMBL/GenBank/DDBJ databases">
        <authorList>
            <person name="Ryan C."/>
        </authorList>
    </citation>
    <scope>NUCLEOTIDE SEQUENCE [LARGE SCALE GENOMIC DNA]</scope>
</reference>
<evidence type="ECO:0000313" key="3">
    <source>
        <dbReference type="Proteomes" id="UP001497457"/>
    </source>
</evidence>
<dbReference type="EMBL" id="OZ075126">
    <property type="protein sequence ID" value="CAL4941049.1"/>
    <property type="molecule type" value="Genomic_DNA"/>
</dbReference>
<feature type="compositionally biased region" description="Acidic residues" evidence="1">
    <location>
        <begin position="280"/>
        <end position="297"/>
    </location>
</feature>
<dbReference type="InterPro" id="IPR012337">
    <property type="entry name" value="RNaseH-like_sf"/>
</dbReference>
<protein>
    <recommendedName>
        <fullName evidence="4">HAT C-terminal dimerisation domain-containing protein</fullName>
    </recommendedName>
</protein>
<feature type="region of interest" description="Disordered" evidence="1">
    <location>
        <begin position="263"/>
        <end position="317"/>
    </location>
</feature>
<dbReference type="SUPFAM" id="SSF53098">
    <property type="entry name" value="Ribonuclease H-like"/>
    <property type="match status" value="1"/>
</dbReference>
<dbReference type="PANTHER" id="PTHR32166">
    <property type="entry name" value="OSJNBA0013A04.12 PROTEIN"/>
    <property type="match status" value="1"/>
</dbReference>
<dbReference type="AlphaFoldDB" id="A0ABC8YAZ2"/>
<feature type="compositionally biased region" description="Polar residues" evidence="1">
    <location>
        <begin position="263"/>
        <end position="279"/>
    </location>
</feature>
<evidence type="ECO:0008006" key="4">
    <source>
        <dbReference type="Google" id="ProtNLM"/>
    </source>
</evidence>
<gene>
    <name evidence="2" type="ORF">URODEC1_LOCUS32865</name>
</gene>
<proteinExistence type="predicted"/>
<name>A0ABC8YAZ2_9POAL</name>
<organism evidence="2 3">
    <name type="scientific">Urochloa decumbens</name>
    <dbReference type="NCBI Taxonomy" id="240449"/>
    <lineage>
        <taxon>Eukaryota</taxon>
        <taxon>Viridiplantae</taxon>
        <taxon>Streptophyta</taxon>
        <taxon>Embryophyta</taxon>
        <taxon>Tracheophyta</taxon>
        <taxon>Spermatophyta</taxon>
        <taxon>Magnoliopsida</taxon>
        <taxon>Liliopsida</taxon>
        <taxon>Poales</taxon>
        <taxon>Poaceae</taxon>
        <taxon>PACMAD clade</taxon>
        <taxon>Panicoideae</taxon>
        <taxon>Panicodae</taxon>
        <taxon>Paniceae</taxon>
        <taxon>Melinidinae</taxon>
        <taxon>Urochloa</taxon>
    </lineage>
</organism>